<dbReference type="InterPro" id="IPR014807">
    <property type="entry name" value="Coa1"/>
</dbReference>
<dbReference type="PANTHER" id="PTHR47148">
    <property type="entry name" value="CYTOCHROME C OXIDASE ASSEMBLY FACTOR 1 HOMOLOG"/>
    <property type="match status" value="1"/>
</dbReference>
<sequence>MSMPLQKLVLFGSVVAGGSCTLIYYLIQKAFSRASYYQSALEQLHSRPEALEALGPPLSVHYLHLTDRYNFVDIADAQLKIPVSGSKSEGHLYVSSSRDAPFKRYYGKVGGNGEQEENLLIETILIPIFVCNYMITVMRISFSKTAKFHGLGTKPGLWLLAPS</sequence>
<dbReference type="GeneTree" id="ENSGT00440000033985"/>
<dbReference type="GO" id="GO:0005743">
    <property type="term" value="C:mitochondrial inner membrane"/>
    <property type="evidence" value="ECO:0000318"/>
    <property type="project" value="GO_Central"/>
</dbReference>
<evidence type="ECO:0000313" key="3">
    <source>
        <dbReference type="Proteomes" id="UP000002281"/>
    </source>
</evidence>
<keyword evidence="1" id="KW-1133">Transmembrane helix</keyword>
<reference evidence="2" key="2">
    <citation type="submission" date="2025-08" db="UniProtKB">
        <authorList>
            <consortium name="Ensembl"/>
        </authorList>
    </citation>
    <scope>IDENTIFICATION</scope>
    <source>
        <strain evidence="2">Thoroughbred</strain>
    </source>
</reference>
<reference evidence="2 3" key="1">
    <citation type="journal article" date="2009" name="Science">
        <title>Genome sequence, comparative analysis, and population genetics of the domestic horse.</title>
        <authorList>
            <consortium name="Broad Institute Genome Sequencing Platform"/>
            <consortium name="Broad Institute Whole Genome Assembly Team"/>
            <person name="Wade C.M."/>
            <person name="Giulotto E."/>
            <person name="Sigurdsson S."/>
            <person name="Zoli M."/>
            <person name="Gnerre S."/>
            <person name="Imsland F."/>
            <person name="Lear T.L."/>
            <person name="Adelson D.L."/>
            <person name="Bailey E."/>
            <person name="Bellone R.R."/>
            <person name="Bloecker H."/>
            <person name="Distl O."/>
            <person name="Edgar R.C."/>
            <person name="Garber M."/>
            <person name="Leeb T."/>
            <person name="Mauceli E."/>
            <person name="MacLeod J.N."/>
            <person name="Penedo M.C.T."/>
            <person name="Raison J.M."/>
            <person name="Sharpe T."/>
            <person name="Vogel J."/>
            <person name="Andersson L."/>
            <person name="Antczak D.F."/>
            <person name="Biagi T."/>
            <person name="Binns M.M."/>
            <person name="Chowdhary B.P."/>
            <person name="Coleman S.J."/>
            <person name="Della Valle G."/>
            <person name="Fryc S."/>
            <person name="Guerin G."/>
            <person name="Hasegawa T."/>
            <person name="Hill E.W."/>
            <person name="Jurka J."/>
            <person name="Kiialainen A."/>
            <person name="Lindgren G."/>
            <person name="Liu J."/>
            <person name="Magnani E."/>
            <person name="Mickelson J.R."/>
            <person name="Murray J."/>
            <person name="Nergadze S.G."/>
            <person name="Onofrio R."/>
            <person name="Pedroni S."/>
            <person name="Piras M.F."/>
            <person name="Raudsepp T."/>
            <person name="Rocchi M."/>
            <person name="Roeed K.H."/>
            <person name="Ryder O.A."/>
            <person name="Searle S."/>
            <person name="Skow L."/>
            <person name="Swinburne J.E."/>
            <person name="Syvaenen A.C."/>
            <person name="Tozaki T."/>
            <person name="Valberg S.J."/>
            <person name="Vaudin M."/>
            <person name="White J.R."/>
            <person name="Zody M.C."/>
            <person name="Lander E.S."/>
            <person name="Lindblad-Toh K."/>
        </authorList>
    </citation>
    <scope>NUCLEOTIDE SEQUENCE [LARGE SCALE GENOMIC DNA]</scope>
    <source>
        <strain evidence="2 3">Thoroughbred</strain>
    </source>
</reference>
<dbReference type="Proteomes" id="UP000002281">
    <property type="component" value="Chromosome 4"/>
</dbReference>
<evidence type="ECO:0000313" key="2">
    <source>
        <dbReference type="Ensembl" id="ENSECAP00000058031.1"/>
    </source>
</evidence>
<dbReference type="Pfam" id="PF08695">
    <property type="entry name" value="Coa1"/>
    <property type="match status" value="1"/>
</dbReference>
<keyword evidence="1" id="KW-0472">Membrane</keyword>
<gene>
    <name evidence="2" type="primary">COA1</name>
</gene>
<organism evidence="2 3">
    <name type="scientific">Equus caballus</name>
    <name type="common">Horse</name>
    <dbReference type="NCBI Taxonomy" id="9796"/>
    <lineage>
        <taxon>Eukaryota</taxon>
        <taxon>Metazoa</taxon>
        <taxon>Chordata</taxon>
        <taxon>Craniata</taxon>
        <taxon>Vertebrata</taxon>
        <taxon>Euteleostomi</taxon>
        <taxon>Mammalia</taxon>
        <taxon>Eutheria</taxon>
        <taxon>Laurasiatheria</taxon>
        <taxon>Perissodactyla</taxon>
        <taxon>Equidae</taxon>
        <taxon>Equus</taxon>
    </lineage>
</organism>
<keyword evidence="1" id="KW-0812">Transmembrane</keyword>
<dbReference type="PANTHER" id="PTHR47148:SF1">
    <property type="entry name" value="CYTOCHROME C OXIDASE ASSEMBLY FACTOR 1 HOMOLOG"/>
    <property type="match status" value="1"/>
</dbReference>
<protein>
    <submittedName>
        <fullName evidence="2">Cytochrome c oxidase assembly factor 1</fullName>
    </submittedName>
</protein>
<dbReference type="AlphaFoldDB" id="A0A9L0R8E4"/>
<proteinExistence type="predicted"/>
<dbReference type="Ensembl" id="ENSECAT00000148035.1">
    <property type="protein sequence ID" value="ENSECAP00000058031.1"/>
    <property type="gene ID" value="ENSECAG00000011136.4"/>
</dbReference>
<dbReference type="GO" id="GO:0032981">
    <property type="term" value="P:mitochondrial respiratory chain complex I assembly"/>
    <property type="evidence" value="ECO:0000318"/>
    <property type="project" value="GO_Central"/>
</dbReference>
<dbReference type="PROSITE" id="PS51257">
    <property type="entry name" value="PROKAR_LIPOPROTEIN"/>
    <property type="match status" value="1"/>
</dbReference>
<dbReference type="GO" id="GO:0033617">
    <property type="term" value="P:mitochondrial respiratory chain complex IV assembly"/>
    <property type="evidence" value="ECO:0000318"/>
    <property type="project" value="GO_Central"/>
</dbReference>
<feature type="transmembrane region" description="Helical" evidence="1">
    <location>
        <begin position="6"/>
        <end position="27"/>
    </location>
</feature>
<keyword evidence="3" id="KW-1185">Reference proteome</keyword>
<evidence type="ECO:0000256" key="1">
    <source>
        <dbReference type="SAM" id="Phobius"/>
    </source>
</evidence>
<name>A0A9L0R8E4_HORSE</name>
<reference evidence="2" key="3">
    <citation type="submission" date="2025-09" db="UniProtKB">
        <authorList>
            <consortium name="Ensembl"/>
        </authorList>
    </citation>
    <scope>IDENTIFICATION</scope>
    <source>
        <strain evidence="2">Thoroughbred</strain>
    </source>
</reference>
<accession>A0A9L0R8E4</accession>